<proteinExistence type="inferred from homology"/>
<evidence type="ECO:0000256" key="1">
    <source>
        <dbReference type="ARBA" id="ARBA00005889"/>
    </source>
</evidence>
<keyword evidence="9" id="KW-1185">Reference proteome</keyword>
<dbReference type="STRING" id="49451.A0A314LFP0"/>
<dbReference type="Gramene" id="OIT40383">
    <property type="protein sequence ID" value="OIT40383"/>
    <property type="gene ID" value="A4A49_50672"/>
</dbReference>
<evidence type="ECO:0000313" key="9">
    <source>
        <dbReference type="Proteomes" id="UP000187609"/>
    </source>
</evidence>
<accession>A0A314LFP0</accession>
<organism evidence="8 9">
    <name type="scientific">Nicotiana attenuata</name>
    <name type="common">Coyote tobacco</name>
    <dbReference type="NCBI Taxonomy" id="49451"/>
    <lineage>
        <taxon>Eukaryota</taxon>
        <taxon>Viridiplantae</taxon>
        <taxon>Streptophyta</taxon>
        <taxon>Embryophyta</taxon>
        <taxon>Tracheophyta</taxon>
        <taxon>Spermatophyta</taxon>
        <taxon>Magnoliopsida</taxon>
        <taxon>eudicotyledons</taxon>
        <taxon>Gunneridae</taxon>
        <taxon>Pentapetalae</taxon>
        <taxon>asterids</taxon>
        <taxon>lamiids</taxon>
        <taxon>Solanales</taxon>
        <taxon>Solanaceae</taxon>
        <taxon>Nicotianoideae</taxon>
        <taxon>Nicotianeae</taxon>
        <taxon>Nicotiana</taxon>
    </lineage>
</organism>
<dbReference type="Proteomes" id="UP000187609">
    <property type="component" value="Unassembled WGS sequence"/>
</dbReference>
<name>A0A314LFP0_NICAT</name>
<evidence type="ECO:0000256" key="3">
    <source>
        <dbReference type="ARBA" id="ARBA00022771"/>
    </source>
</evidence>
<dbReference type="PROSITE" id="PS50966">
    <property type="entry name" value="ZF_SWIM"/>
    <property type="match status" value="2"/>
</dbReference>
<feature type="region of interest" description="Disordered" evidence="6">
    <location>
        <begin position="1"/>
        <end position="22"/>
    </location>
</feature>
<sequence>MEEGLGTSEQLPEDDGSNNEVDSEEAFDITCNGDQVLNVEADELEATTGQILEFESHEAEKSCEHVLDFESSDPRDNSHQLLEFHSNGLGGGNTTIIDDHTGSSPGKFYPPPVVGMEFESYEDAYNYYNCYAKELGFAIRVKSSWTKRNSKEKRGAVLCCNCEGFKTMKEANSRRKETRTGCLAMIRLRLVESSRWRVDDVKLEHNHLFDPERVQNSKSHKKMDAGVKRKLEPAVDVEVRTIKLYRTPAVETLGYGSLDERAFGGQIDGSTRLKLKEGDTQVIYNFFCRVQLTKPNFFYIMDLNDEGYLKNVFWIDPRSRAAYAYFGDVVVVDTTCLSKKYDIPLLAFFGLNHHKQTLLLGCGLLADESFETYVWLLRAWLSCMSGRPPQTIITDRCMALQNAISEVFPRAQHRLNLSIILGSIFNTVGQVGESEVFHEVLYSTVYNSVKVDEFEVAWEEMIHQFGFRGYGWLQSLYEDRERWAPIYMKDSFFAGISIDQPGIAQIHPNAPIITYIVKERGAQGDTGDARDFEVTYDKIGVEVRCICSCFNFKGYLCRHALSVLNYNGIEEIPNHYILTRWRKDFKRLYAPELGSSNIDVSNPVQRFDHLHKWAMQVVDEGMTSQDHYMVAWQAFKESLNKTRGTQPITAGSGSEIDVDGSTTFQMDGLSLNAEPIFDDETEEFEIDGECAMTEYVGQSGVIEGENPVPPAFGMEFETYEDVYYFYNCYAKVHGFGVRVSNTWYRKSRERYRGKLSCSSAGFKKKSEANRPRPETRTGCPAMIKFRLMENKRWRIIEVELEHNHLVSPSTEKFYKSHRNISSGSKRSLQMDANQDIQKIRLFRTVIIDPDDVRKLNIDEGEFRNTIVQSNNHLILKPGDAQAFHSFFIDLQLVNPDFFYVMDLNEKGCLRNVFWAEARFKAAYSYFGDVVRIDTACLTTKYEIPLVVIAGVNHHGQSVPLGCGLVAGETVESFIWLLRAWLTCMVGRPPQTIITDQSRVMQTAIADVLPRSSYCFSLSHIMKKVPEELGGLHEYEVIKKAFTKAIYQSSRAEEFEAAWEDMILCHGIRDHKWLQTLHDNRKHWAPVYLKDTFLAGMVSVTLSEKEASPFDEYLANHTPLKEFLNSYNQCLKEIYQREALADTESRNSSFMLKSRFYFEMQLSKVYTNHIFEKFQIEVEGMFSCLSTRQVSIDGSIVTYIVKEHEVENVNEAKDYEVTLNTAVAEVLCACGLFNLEGFLCRHALCVLSQNSFEEIPPQYILSRWRKDIHRSYVLDYGCNLIDTKNPVHRYDNLYKCAVKLVEEGRKSNERYKFTLEALGEILNKVSLQDHNTL</sequence>
<comment type="caution">
    <text evidence="8">The sequence shown here is derived from an EMBL/GenBank/DDBJ whole genome shotgun (WGS) entry which is preliminary data.</text>
</comment>
<dbReference type="SMART" id="SM00575">
    <property type="entry name" value="ZnF_PMZ"/>
    <property type="match status" value="2"/>
</dbReference>
<dbReference type="InterPro" id="IPR006564">
    <property type="entry name" value="Znf_PMZ"/>
</dbReference>
<dbReference type="InterPro" id="IPR031052">
    <property type="entry name" value="FHY3/FAR1"/>
</dbReference>
<comment type="similarity">
    <text evidence="1">Belongs to the FHY3/FAR1 family.</text>
</comment>
<feature type="compositionally biased region" description="Acidic residues" evidence="6">
    <location>
        <begin position="11"/>
        <end position="22"/>
    </location>
</feature>
<dbReference type="PANTHER" id="PTHR31669">
    <property type="entry name" value="PROTEIN FAR1-RELATED SEQUENCE 10-RELATED"/>
    <property type="match status" value="1"/>
</dbReference>
<keyword evidence="3 5" id="KW-0863">Zinc-finger</keyword>
<dbReference type="InterPro" id="IPR004330">
    <property type="entry name" value="FAR1_DNA_bnd_dom"/>
</dbReference>
<dbReference type="Pfam" id="PF04434">
    <property type="entry name" value="SWIM"/>
    <property type="match status" value="2"/>
</dbReference>
<evidence type="ECO:0000256" key="4">
    <source>
        <dbReference type="ARBA" id="ARBA00022833"/>
    </source>
</evidence>
<dbReference type="InterPro" id="IPR018289">
    <property type="entry name" value="MULE_transposase_dom"/>
</dbReference>
<dbReference type="EMBL" id="MJEQ01000029">
    <property type="protein sequence ID" value="OIT40383.1"/>
    <property type="molecule type" value="Genomic_DNA"/>
</dbReference>
<dbReference type="GO" id="GO:0008270">
    <property type="term" value="F:zinc ion binding"/>
    <property type="evidence" value="ECO:0007669"/>
    <property type="project" value="UniProtKB-KW"/>
</dbReference>
<keyword evidence="2" id="KW-0479">Metal-binding</keyword>
<dbReference type="Pfam" id="PF03101">
    <property type="entry name" value="FAR1"/>
    <property type="match status" value="2"/>
</dbReference>
<keyword evidence="4" id="KW-0862">Zinc</keyword>
<evidence type="ECO:0000256" key="6">
    <source>
        <dbReference type="SAM" id="MobiDB-lite"/>
    </source>
</evidence>
<gene>
    <name evidence="8" type="primary">FRS6_1</name>
    <name evidence="8" type="ORF">A4A49_50672</name>
</gene>
<evidence type="ECO:0000313" key="8">
    <source>
        <dbReference type="EMBL" id="OIT40383.1"/>
    </source>
</evidence>
<reference evidence="8" key="1">
    <citation type="submission" date="2016-11" db="EMBL/GenBank/DDBJ databases">
        <title>The genome of Nicotiana attenuata.</title>
        <authorList>
            <person name="Xu S."/>
            <person name="Brockmoeller T."/>
            <person name="Gaquerel E."/>
            <person name="Navarro A."/>
            <person name="Kuhl H."/>
            <person name="Gase K."/>
            <person name="Ling Z."/>
            <person name="Zhou W."/>
            <person name="Kreitzer C."/>
            <person name="Stanke M."/>
            <person name="Tang H."/>
            <person name="Lyons E."/>
            <person name="Pandey P."/>
            <person name="Pandey S.P."/>
            <person name="Timmermann B."/>
            <person name="Baldwin I.T."/>
        </authorList>
    </citation>
    <scope>NUCLEOTIDE SEQUENCE [LARGE SCALE GENOMIC DNA]</scope>
    <source>
        <strain evidence="8">UT</strain>
    </source>
</reference>
<evidence type="ECO:0000256" key="5">
    <source>
        <dbReference type="PROSITE-ProRule" id="PRU00325"/>
    </source>
</evidence>
<feature type="domain" description="SWIM-type" evidence="7">
    <location>
        <begin position="532"/>
        <end position="568"/>
    </location>
</feature>
<evidence type="ECO:0000256" key="2">
    <source>
        <dbReference type="ARBA" id="ARBA00022723"/>
    </source>
</evidence>
<dbReference type="GO" id="GO:0006355">
    <property type="term" value="P:regulation of DNA-templated transcription"/>
    <property type="evidence" value="ECO:0007669"/>
    <property type="project" value="InterPro"/>
</dbReference>
<dbReference type="PANTHER" id="PTHR31669:SF236">
    <property type="entry name" value="PROTEIN FAR1-RELATED SEQUENCE"/>
    <property type="match status" value="1"/>
</dbReference>
<dbReference type="Pfam" id="PF10551">
    <property type="entry name" value="MULE"/>
    <property type="match status" value="2"/>
</dbReference>
<evidence type="ECO:0000259" key="7">
    <source>
        <dbReference type="PROSITE" id="PS50966"/>
    </source>
</evidence>
<feature type="domain" description="SWIM-type" evidence="7">
    <location>
        <begin position="1214"/>
        <end position="1250"/>
    </location>
</feature>
<protein>
    <submittedName>
        <fullName evidence="8">Protein far1-related sequence 6</fullName>
    </submittedName>
</protein>
<dbReference type="InterPro" id="IPR007527">
    <property type="entry name" value="Znf_SWIM"/>
</dbReference>